<proteinExistence type="predicted"/>
<gene>
    <name evidence="1" type="ORF">EBB79_14750</name>
</gene>
<keyword evidence="2" id="KW-1185">Reference proteome</keyword>
<evidence type="ECO:0000313" key="1">
    <source>
        <dbReference type="EMBL" id="AZV79002.1"/>
    </source>
</evidence>
<name>A0A3T0N4T8_9RHOB</name>
<protein>
    <submittedName>
        <fullName evidence="1">Uncharacterized protein</fullName>
    </submittedName>
</protein>
<dbReference type="EMBL" id="CP033219">
    <property type="protein sequence ID" value="AZV79002.1"/>
    <property type="molecule type" value="Genomic_DNA"/>
</dbReference>
<evidence type="ECO:0000313" key="2">
    <source>
        <dbReference type="Proteomes" id="UP000283063"/>
    </source>
</evidence>
<dbReference type="Proteomes" id="UP000283063">
    <property type="component" value="Chromosome"/>
</dbReference>
<organism evidence="1 2">
    <name type="scientific">Parasedimentitalea marina</name>
    <dbReference type="NCBI Taxonomy" id="2483033"/>
    <lineage>
        <taxon>Bacteria</taxon>
        <taxon>Pseudomonadati</taxon>
        <taxon>Pseudomonadota</taxon>
        <taxon>Alphaproteobacteria</taxon>
        <taxon>Rhodobacterales</taxon>
        <taxon>Paracoccaceae</taxon>
        <taxon>Parasedimentitalea</taxon>
    </lineage>
</organism>
<reference evidence="1 2" key="1">
    <citation type="submission" date="2018-10" db="EMBL/GenBank/DDBJ databases">
        <title>Parasedimentitalea marina sp. nov., a psychrophilic bacterium isolated from deep seawater of the New Britain Trench.</title>
        <authorList>
            <person name="Cao J."/>
        </authorList>
    </citation>
    <scope>NUCLEOTIDE SEQUENCE [LARGE SCALE GENOMIC DNA]</scope>
    <source>
        <strain evidence="1 2">W43</strain>
    </source>
</reference>
<dbReference type="AlphaFoldDB" id="A0A3T0N4T8"/>
<accession>A0A3T0N4T8</accession>
<sequence>MLTAATPSLASKINDTELVENTNAFFQIADRCIRADFNDNQLGQIQRRFFGAYDQMVARTNFLRDEDLGAFEAWLFDFYPRVKEKSEACVAVMDSYYE</sequence>
<dbReference type="KEGG" id="sedi:EBB79_14750"/>